<evidence type="ECO:0000259" key="2">
    <source>
        <dbReference type="Pfam" id="PF06724"/>
    </source>
</evidence>
<gene>
    <name evidence="3" type="ORF">SAMN05444714_1133</name>
</gene>
<keyword evidence="1" id="KW-0812">Transmembrane</keyword>
<dbReference type="AlphaFoldDB" id="A0A1I6M1P2"/>
<dbReference type="InterPro" id="IPR009597">
    <property type="entry name" value="DUF1206"/>
</dbReference>
<name>A0A1I6M1P2_9RHOB</name>
<feature type="transmembrane region" description="Helical" evidence="1">
    <location>
        <begin position="230"/>
        <end position="252"/>
    </location>
</feature>
<feature type="domain" description="DUF1206" evidence="2">
    <location>
        <begin position="97"/>
        <end position="166"/>
    </location>
</feature>
<dbReference type="Proteomes" id="UP000198926">
    <property type="component" value="Unassembled WGS sequence"/>
</dbReference>
<dbReference type="STRING" id="1123755.SAMN05444714_1133"/>
<organism evidence="3 4">
    <name type="scientific">Yoonia litorea</name>
    <dbReference type="NCBI Taxonomy" id="1123755"/>
    <lineage>
        <taxon>Bacteria</taxon>
        <taxon>Pseudomonadati</taxon>
        <taxon>Pseudomonadota</taxon>
        <taxon>Alphaproteobacteria</taxon>
        <taxon>Rhodobacterales</taxon>
        <taxon>Paracoccaceae</taxon>
        <taxon>Yoonia</taxon>
    </lineage>
</organism>
<protein>
    <recommendedName>
        <fullName evidence="2">DUF1206 domain-containing protein</fullName>
    </recommendedName>
</protein>
<feature type="transmembrane region" description="Helical" evidence="1">
    <location>
        <begin position="59"/>
        <end position="81"/>
    </location>
</feature>
<evidence type="ECO:0000313" key="3">
    <source>
        <dbReference type="EMBL" id="SFS09554.1"/>
    </source>
</evidence>
<dbReference type="Pfam" id="PF06724">
    <property type="entry name" value="DUF1206"/>
    <property type="match status" value="3"/>
</dbReference>
<keyword evidence="1" id="KW-1133">Transmembrane helix</keyword>
<evidence type="ECO:0000313" key="4">
    <source>
        <dbReference type="Proteomes" id="UP000198926"/>
    </source>
</evidence>
<dbReference type="OrthoDB" id="5702018at2"/>
<evidence type="ECO:0000256" key="1">
    <source>
        <dbReference type="SAM" id="Phobius"/>
    </source>
</evidence>
<feature type="domain" description="DUF1206" evidence="2">
    <location>
        <begin position="15"/>
        <end position="81"/>
    </location>
</feature>
<keyword evidence="1" id="KW-0472">Membrane</keyword>
<reference evidence="3 4" key="1">
    <citation type="submission" date="2016-10" db="EMBL/GenBank/DDBJ databases">
        <authorList>
            <person name="de Groot N.N."/>
        </authorList>
    </citation>
    <scope>NUCLEOTIDE SEQUENCE [LARGE SCALE GENOMIC DNA]</scope>
    <source>
        <strain evidence="3 4">DSM 29433</strain>
    </source>
</reference>
<feature type="transmembrane region" description="Helical" evidence="1">
    <location>
        <begin position="93"/>
        <end position="118"/>
    </location>
</feature>
<feature type="transmembrane region" description="Helical" evidence="1">
    <location>
        <begin position="190"/>
        <end position="210"/>
    </location>
</feature>
<keyword evidence="4" id="KW-1185">Reference proteome</keyword>
<dbReference type="RefSeq" id="WP_090205020.1">
    <property type="nucleotide sequence ID" value="NZ_FOZM01000001.1"/>
</dbReference>
<feature type="transmembrane region" description="Helical" evidence="1">
    <location>
        <begin position="21"/>
        <end position="39"/>
    </location>
</feature>
<feature type="domain" description="DUF1206" evidence="2">
    <location>
        <begin position="188"/>
        <end position="256"/>
    </location>
</feature>
<proteinExistence type="predicted"/>
<sequence>MAQEKLDWAMPVMRAGYTGRGITYVVIAAISLWTIWQGGQAQGTGDALRTVETSPFGTVLLVAIGVGLLCYTLWRVIDGFFDLEDEGDDIKGFVARVGMIVTGLVHAAIGIAALSIAFGSNGDQGGSQIANAVQAVMSVPFGIWLVGIAGIATIGAGIYYLHKAYTQSYMQKLHANHFTRNWNTALRAGVFAQGVVVTIIGVFLTYAAWTTDPAQAGGLGQTFDWLSQQLYGQVLVTALCLGLLGFAVFLFVNAAHRIVPRISDPDVTNLADAMS</sequence>
<accession>A0A1I6M1P2</accession>
<feature type="transmembrane region" description="Helical" evidence="1">
    <location>
        <begin position="138"/>
        <end position="161"/>
    </location>
</feature>
<dbReference type="EMBL" id="FOZM01000001">
    <property type="protein sequence ID" value="SFS09554.1"/>
    <property type="molecule type" value="Genomic_DNA"/>
</dbReference>